<evidence type="ECO:0000256" key="1">
    <source>
        <dbReference type="SAM" id="MobiDB-lite"/>
    </source>
</evidence>
<sequence length="119" mass="13049">MSAPQASTAAETDFRPALGDLHATPEQRKILERIALQRERLHSRRIAQRQAADLRAQQGAEGAPRPLDPDAPLLERVVWFARHHPIVVVAAAGAAAAVGPSRIIRWAGVVMPIIMKMKR</sequence>
<feature type="compositionally biased region" description="Polar residues" evidence="1">
    <location>
        <begin position="1"/>
        <end position="10"/>
    </location>
</feature>
<dbReference type="AlphaFoldDB" id="A0A1H0VDW6"/>
<accession>A0A1H0VDW6</accession>
<feature type="compositionally biased region" description="Low complexity" evidence="1">
    <location>
        <begin position="48"/>
        <end position="58"/>
    </location>
</feature>
<proteinExistence type="predicted"/>
<evidence type="ECO:0000313" key="2">
    <source>
        <dbReference type="EMBL" id="SDP76543.1"/>
    </source>
</evidence>
<gene>
    <name evidence="2" type="ORF">SAMN04489708_12532</name>
</gene>
<evidence type="ECO:0000313" key="3">
    <source>
        <dbReference type="Proteomes" id="UP000199317"/>
    </source>
</evidence>
<reference evidence="3" key="1">
    <citation type="submission" date="2016-10" db="EMBL/GenBank/DDBJ databases">
        <authorList>
            <person name="Varghese N."/>
            <person name="Submissions S."/>
        </authorList>
    </citation>
    <scope>NUCLEOTIDE SEQUENCE [LARGE SCALE GENOMIC DNA]</scope>
    <source>
        <strain evidence="3">DSM 17101</strain>
    </source>
</reference>
<name>A0A1H0VDW6_9BURK</name>
<feature type="region of interest" description="Disordered" evidence="1">
    <location>
        <begin position="47"/>
        <end position="70"/>
    </location>
</feature>
<feature type="region of interest" description="Disordered" evidence="1">
    <location>
        <begin position="1"/>
        <end position="22"/>
    </location>
</feature>
<dbReference type="RefSeq" id="WP_092837142.1">
    <property type="nucleotide sequence ID" value="NZ_FNJL01000025.1"/>
</dbReference>
<protein>
    <submittedName>
        <fullName evidence="2">Uncharacterized protein</fullName>
    </submittedName>
</protein>
<dbReference type="OrthoDB" id="8820563at2"/>
<keyword evidence="3" id="KW-1185">Reference proteome</keyword>
<dbReference type="EMBL" id="FNJL01000025">
    <property type="protein sequence ID" value="SDP76543.1"/>
    <property type="molecule type" value="Genomic_DNA"/>
</dbReference>
<dbReference type="Proteomes" id="UP000199317">
    <property type="component" value="Unassembled WGS sequence"/>
</dbReference>
<organism evidence="2 3">
    <name type="scientific">Paracidovorax cattleyae</name>
    <dbReference type="NCBI Taxonomy" id="80868"/>
    <lineage>
        <taxon>Bacteria</taxon>
        <taxon>Pseudomonadati</taxon>
        <taxon>Pseudomonadota</taxon>
        <taxon>Betaproteobacteria</taxon>
        <taxon>Burkholderiales</taxon>
        <taxon>Comamonadaceae</taxon>
        <taxon>Paracidovorax</taxon>
    </lineage>
</organism>